<dbReference type="RefSeq" id="WP_127189886.1">
    <property type="nucleotide sequence ID" value="NZ_RZNJ01000008.1"/>
</dbReference>
<evidence type="ECO:0008006" key="5">
    <source>
        <dbReference type="Google" id="ProtNLM"/>
    </source>
</evidence>
<comment type="caution">
    <text evidence="3">The sequence shown here is derived from an EMBL/GenBank/DDBJ whole genome shotgun (WGS) entry which is preliminary data.</text>
</comment>
<sequence length="376" mass="39813">MRDAVEGSITTDLVRTLLKEISERPAPSSAASAFRGPVLRDLLKRTAPDIEGLELTLDLAGTGSAAILTGTGRTKPLWYLAHLDTISYLVHPEAGGRYPLVPYCYHLMEDGRRPGSAWRFDFAKADHVMAARGEIVSEAGNAFFVPADPATRLGAGDRVVFDIDYEEQPDGTCFGHVDNAGGVAALMAAAPVLAGLGIDALLAFPDEEEGPAGSGSQTIGRGGSRIAHALEKPELAIVVDVQQGGGEADADSRGGPENTVRLGSGAVLCEFSSLGRGSVTPPHLYALLREFAAMANGEGVKVQISNNAYTSRSDDISVMLHTPNVALLGFAGFNRHCDRGLPRANIHDITDLAKSLVYAAALRPVFNDLNRMLLDR</sequence>
<gene>
    <name evidence="3" type="ORF">EMQ25_17415</name>
</gene>
<dbReference type="EMBL" id="RZNJ01000008">
    <property type="protein sequence ID" value="RUT28361.1"/>
    <property type="molecule type" value="Genomic_DNA"/>
</dbReference>
<proteinExistence type="predicted"/>
<dbReference type="Pfam" id="PF05343">
    <property type="entry name" value="Peptidase_M42"/>
    <property type="match status" value="1"/>
</dbReference>
<dbReference type="GO" id="GO:0046872">
    <property type="term" value="F:metal ion binding"/>
    <property type="evidence" value="ECO:0007669"/>
    <property type="project" value="UniProtKB-KW"/>
</dbReference>
<evidence type="ECO:0000313" key="4">
    <source>
        <dbReference type="Proteomes" id="UP000281547"/>
    </source>
</evidence>
<dbReference type="Gene3D" id="3.40.630.10">
    <property type="entry name" value="Zn peptidases"/>
    <property type="match status" value="1"/>
</dbReference>
<name>A0A433X2Q9_9HYPH</name>
<keyword evidence="2" id="KW-0378">Hydrolase</keyword>
<keyword evidence="4" id="KW-1185">Reference proteome</keyword>
<evidence type="ECO:0000256" key="1">
    <source>
        <dbReference type="ARBA" id="ARBA00022723"/>
    </source>
</evidence>
<dbReference type="AlphaFoldDB" id="A0A433X2Q9"/>
<accession>A0A433X2Q9</accession>
<protein>
    <recommendedName>
        <fullName evidence="5">M20/M25/M40 family metallo-hydrolase</fullName>
    </recommendedName>
</protein>
<evidence type="ECO:0000256" key="2">
    <source>
        <dbReference type="ARBA" id="ARBA00022801"/>
    </source>
</evidence>
<dbReference type="GO" id="GO:0016787">
    <property type="term" value="F:hydrolase activity"/>
    <property type="evidence" value="ECO:0007669"/>
    <property type="project" value="UniProtKB-KW"/>
</dbReference>
<reference evidence="3 4" key="1">
    <citation type="journal article" date="2016" name="Int. J. Syst. Evol. Microbiol.">
        <title>Arsenicitalea aurantiaca gen. nov., sp. nov., a new member of the family Hyphomicrobiaceae, isolated from high-arsenic sediment.</title>
        <authorList>
            <person name="Mu Y."/>
            <person name="Zhou L."/>
            <person name="Zeng X.C."/>
            <person name="Liu L."/>
            <person name="Pan Y."/>
            <person name="Chen X."/>
            <person name="Wang J."/>
            <person name="Li S."/>
            <person name="Li W.J."/>
            <person name="Wang Y."/>
        </authorList>
    </citation>
    <scope>NUCLEOTIDE SEQUENCE [LARGE SCALE GENOMIC DNA]</scope>
    <source>
        <strain evidence="3 4">42-50</strain>
    </source>
</reference>
<keyword evidence="1" id="KW-0479">Metal-binding</keyword>
<dbReference type="Proteomes" id="UP000281547">
    <property type="component" value="Unassembled WGS sequence"/>
</dbReference>
<dbReference type="InterPro" id="IPR008007">
    <property type="entry name" value="Peptidase_M42"/>
</dbReference>
<dbReference type="OrthoDB" id="8437645at2"/>
<organism evidence="3 4">
    <name type="scientific">Arsenicitalea aurantiaca</name>
    <dbReference type="NCBI Taxonomy" id="1783274"/>
    <lineage>
        <taxon>Bacteria</taxon>
        <taxon>Pseudomonadati</taxon>
        <taxon>Pseudomonadota</taxon>
        <taxon>Alphaproteobacteria</taxon>
        <taxon>Hyphomicrobiales</taxon>
        <taxon>Devosiaceae</taxon>
        <taxon>Arsenicitalea</taxon>
    </lineage>
</organism>
<evidence type="ECO:0000313" key="3">
    <source>
        <dbReference type="EMBL" id="RUT28361.1"/>
    </source>
</evidence>
<dbReference type="SUPFAM" id="SSF53187">
    <property type="entry name" value="Zn-dependent exopeptidases"/>
    <property type="match status" value="1"/>
</dbReference>